<keyword evidence="7" id="KW-0949">S-adenosyl-L-methionine</keyword>
<keyword evidence="9" id="KW-0408">Iron</keyword>
<evidence type="ECO:0000256" key="8">
    <source>
        <dbReference type="ARBA" id="ARBA00022723"/>
    </source>
</evidence>
<dbReference type="UniPathway" id="UPA00782"/>
<name>A0A0N8KQK4_9EURY</name>
<evidence type="ECO:0000256" key="11">
    <source>
        <dbReference type="ARBA" id="ARBA00023231"/>
    </source>
</evidence>
<dbReference type="PROSITE" id="PS51918">
    <property type="entry name" value="RADICAL_SAM"/>
    <property type="match status" value="1"/>
</dbReference>
<evidence type="ECO:0000256" key="5">
    <source>
        <dbReference type="ARBA" id="ARBA00021702"/>
    </source>
</evidence>
<dbReference type="PANTHER" id="PTHR43787">
    <property type="entry name" value="FEMO COFACTOR BIOSYNTHESIS PROTEIN NIFB-RELATED"/>
    <property type="match status" value="1"/>
</dbReference>
<accession>A0A0N8KQK4</accession>
<evidence type="ECO:0000313" key="17">
    <source>
        <dbReference type="Proteomes" id="UP000050360"/>
    </source>
</evidence>
<gene>
    <name evidence="16" type="ORF">MPEBLZ_03103</name>
</gene>
<dbReference type="GO" id="GO:0016829">
    <property type="term" value="F:lyase activity"/>
    <property type="evidence" value="ECO:0007669"/>
    <property type="project" value="UniProtKB-KW"/>
</dbReference>
<evidence type="ECO:0000256" key="6">
    <source>
        <dbReference type="ARBA" id="ARBA00022485"/>
    </source>
</evidence>
<sequence>MKKERWDNLGSKFAHLTSAHPCYNEKAHFTTARIHLPVAPRCNIQCNYCIRKLDKCEHRPGVAGSILNPREALVRLDKYAKEMQNLKVVGIAGPGESLANEDSFETMRLVHEKYPGLIKCVASNGLMLSERVDDLVKAGVTSVTVTINAVDPEVGAKIYSFVRYHDKTYKGVEGAKLLIEKQFEGIKKASEAGLNVKVNTVLIPEINFSQIKEIAKKAAENGAIIMNIIPMIPLNKFEKERPPDCDELNIARTIAEEFLPQFRLCRQCRADAVGVPGAEPCGSPVQQRATSEYYHA</sequence>
<dbReference type="GO" id="GO:0046872">
    <property type="term" value="F:metal ion binding"/>
    <property type="evidence" value="ECO:0007669"/>
    <property type="project" value="UniProtKB-KW"/>
</dbReference>
<comment type="caution">
    <text evidence="16">The sequence shown here is derived from an EMBL/GenBank/DDBJ whole genome shotgun (WGS) entry which is preliminary data.</text>
</comment>
<dbReference type="InterPro" id="IPR013785">
    <property type="entry name" value="Aldolase_TIM"/>
</dbReference>
<keyword evidence="10" id="KW-0411">Iron-sulfur</keyword>
<evidence type="ECO:0000256" key="3">
    <source>
        <dbReference type="ARBA" id="ARBA00005155"/>
    </source>
</evidence>
<evidence type="ECO:0000256" key="14">
    <source>
        <dbReference type="ARBA" id="ARBA00032102"/>
    </source>
</evidence>
<dbReference type="SFLD" id="SFLDG01067">
    <property type="entry name" value="SPASM/twitch_domain_containing"/>
    <property type="match status" value="1"/>
</dbReference>
<dbReference type="InterPro" id="IPR000385">
    <property type="entry name" value="MoaA_NifB_PqqE_Fe-S-bd_CS"/>
</dbReference>
<evidence type="ECO:0000259" key="15">
    <source>
        <dbReference type="PROSITE" id="PS51918"/>
    </source>
</evidence>
<comment type="pathway">
    <text evidence="3">Cofactor biosynthesis; Fe-Mo cofactor biosynthesis.</text>
</comment>
<dbReference type="PATRIC" id="fig|1719120.3.peg.3368"/>
<comment type="function">
    <text evidence="2">Involved in the biosynthesis of the iron-molybdenum cofactor (FeMo-co or M-cluster) found in the dinitrogenase enzyme of the nitrogenase complex in nitrogen-fixing microorganisms. NifB catalyzes the crucial step of radical SAM-dependent carbide insertion that occurs concomitant with the insertion of a 9th sulfur and the rearrangement/coupling of two [4Fe-4S] clusters into a [8Fe-9S-C] cluster, the precursor to the M-cluster.</text>
</comment>
<dbReference type="PROSITE" id="PS01305">
    <property type="entry name" value="MOAA_NIFB_PQQE"/>
    <property type="match status" value="1"/>
</dbReference>
<dbReference type="SFLD" id="SFLDS00029">
    <property type="entry name" value="Radical_SAM"/>
    <property type="match status" value="1"/>
</dbReference>
<evidence type="ECO:0000256" key="7">
    <source>
        <dbReference type="ARBA" id="ARBA00022691"/>
    </source>
</evidence>
<dbReference type="GO" id="GO:0032324">
    <property type="term" value="P:molybdopterin cofactor biosynthetic process"/>
    <property type="evidence" value="ECO:0007669"/>
    <property type="project" value="UniProtKB-ARBA"/>
</dbReference>
<dbReference type="InterPro" id="IPR058240">
    <property type="entry name" value="rSAM_sf"/>
</dbReference>
<dbReference type="CDD" id="cd01335">
    <property type="entry name" value="Radical_SAM"/>
    <property type="match status" value="1"/>
</dbReference>
<comment type="cofactor">
    <cofactor evidence="1">
        <name>[4Fe-4S] cluster</name>
        <dbReference type="ChEBI" id="CHEBI:49883"/>
    </cofactor>
</comment>
<proteinExistence type="inferred from homology"/>
<evidence type="ECO:0000256" key="1">
    <source>
        <dbReference type="ARBA" id="ARBA00001966"/>
    </source>
</evidence>
<evidence type="ECO:0000256" key="12">
    <source>
        <dbReference type="ARBA" id="ARBA00023239"/>
    </source>
</evidence>
<evidence type="ECO:0000256" key="13">
    <source>
        <dbReference type="ARBA" id="ARBA00030926"/>
    </source>
</evidence>
<dbReference type="SUPFAM" id="SSF102114">
    <property type="entry name" value="Radical SAM enzymes"/>
    <property type="match status" value="1"/>
</dbReference>
<evidence type="ECO:0000256" key="4">
    <source>
        <dbReference type="ARBA" id="ARBA00006804"/>
    </source>
</evidence>
<dbReference type="SFLD" id="SFLDF00281">
    <property type="entry name" value="FeMo_cofactor_biosynthesis_pro"/>
    <property type="match status" value="1"/>
</dbReference>
<protein>
    <recommendedName>
        <fullName evidence="5">FeMo cofactor biosynthesis protein NifB</fullName>
    </recommendedName>
    <alternativeName>
        <fullName evidence="14">Nitrogenase cofactor maturase NifB</fullName>
    </alternativeName>
    <alternativeName>
        <fullName evidence="13">Radical SAM assemblase NifB</fullName>
    </alternativeName>
</protein>
<dbReference type="EMBL" id="LKCM01000237">
    <property type="protein sequence ID" value="KPQ42386.1"/>
    <property type="molecule type" value="Genomic_DNA"/>
</dbReference>
<dbReference type="Proteomes" id="UP000050360">
    <property type="component" value="Unassembled WGS sequence"/>
</dbReference>
<evidence type="ECO:0000256" key="10">
    <source>
        <dbReference type="ARBA" id="ARBA00023014"/>
    </source>
</evidence>
<dbReference type="SMART" id="SM00729">
    <property type="entry name" value="Elp3"/>
    <property type="match status" value="1"/>
</dbReference>
<keyword evidence="8" id="KW-0479">Metal-binding</keyword>
<comment type="similarity">
    <text evidence="4">Belongs to the radical SAM superfamily. NifB family.</text>
</comment>
<reference evidence="16 17" key="1">
    <citation type="submission" date="2015-09" db="EMBL/GenBank/DDBJ databases">
        <title>A metagenomics-based metabolic model of nitrate-dependent anaerobic oxidation of methane by Methanoperedens-like archaea.</title>
        <authorList>
            <person name="Arshad A."/>
            <person name="Speth D.R."/>
            <person name="De Graaf R.M."/>
            <person name="Op Den Camp H.J."/>
            <person name="Jetten M.S."/>
            <person name="Welte C.U."/>
        </authorList>
    </citation>
    <scope>NUCLEOTIDE SEQUENCE [LARGE SCALE GENOMIC DNA]</scope>
</reference>
<dbReference type="InterPro" id="IPR006638">
    <property type="entry name" value="Elp3/MiaA/NifB-like_rSAM"/>
</dbReference>
<dbReference type="PANTHER" id="PTHR43787:SF13">
    <property type="entry name" value="FEMO COFACTOR BIOSYNTHESIS PROTEIN NIFB"/>
    <property type="match status" value="1"/>
</dbReference>
<dbReference type="InterPro" id="IPR007197">
    <property type="entry name" value="rSAM"/>
</dbReference>
<evidence type="ECO:0000256" key="2">
    <source>
        <dbReference type="ARBA" id="ARBA00003522"/>
    </source>
</evidence>
<organism evidence="16 17">
    <name type="scientific">Candidatus Methanoperedens nitratireducens</name>
    <dbReference type="NCBI Taxonomy" id="1392998"/>
    <lineage>
        <taxon>Archaea</taxon>
        <taxon>Methanobacteriati</taxon>
        <taxon>Methanobacteriota</taxon>
        <taxon>Stenosarchaea group</taxon>
        <taxon>Methanomicrobia</taxon>
        <taxon>Methanosarcinales</taxon>
        <taxon>ANME-2 cluster</taxon>
        <taxon>Candidatus Methanoperedentaceae</taxon>
        <taxon>Candidatus Methanoperedens</taxon>
    </lineage>
</organism>
<dbReference type="GO" id="GO:0051539">
    <property type="term" value="F:4 iron, 4 sulfur cluster binding"/>
    <property type="evidence" value="ECO:0007669"/>
    <property type="project" value="UniProtKB-KW"/>
</dbReference>
<dbReference type="SFLD" id="SFLDG01068">
    <property type="entry name" value="FeMo_cofactor_biosynthesis_pro"/>
    <property type="match status" value="1"/>
</dbReference>
<feature type="domain" description="Radical SAM core" evidence="15">
    <location>
        <begin position="28"/>
        <end position="269"/>
    </location>
</feature>
<keyword evidence="6" id="KW-0004">4Fe-4S</keyword>
<keyword evidence="11" id="KW-0535">Nitrogen fixation</keyword>
<evidence type="ECO:0000313" key="16">
    <source>
        <dbReference type="EMBL" id="KPQ42386.1"/>
    </source>
</evidence>
<keyword evidence="12" id="KW-0456">Lyase</keyword>
<dbReference type="Pfam" id="PF04055">
    <property type="entry name" value="Radical_SAM"/>
    <property type="match status" value="1"/>
</dbReference>
<dbReference type="AlphaFoldDB" id="A0A0N8KQK4"/>
<evidence type="ECO:0000256" key="9">
    <source>
        <dbReference type="ARBA" id="ARBA00023004"/>
    </source>
</evidence>
<dbReference type="Gene3D" id="3.20.20.70">
    <property type="entry name" value="Aldolase class I"/>
    <property type="match status" value="1"/>
</dbReference>